<accession>A0A0D5YW92</accession>
<dbReference type="OrthoDB" id="1393025at2"/>
<dbReference type="HOGENOM" id="CLU_474810_0_0_10"/>
<dbReference type="NCBIfam" id="TIGR03519">
    <property type="entry name" value="T9SS_PorP_fam"/>
    <property type="match status" value="1"/>
</dbReference>
<evidence type="ECO:0000256" key="1">
    <source>
        <dbReference type="SAM" id="MobiDB-lite"/>
    </source>
</evidence>
<dbReference type="KEGG" id="mlt:VC82_3013"/>
<feature type="compositionally biased region" description="Acidic residues" evidence="1">
    <location>
        <begin position="321"/>
        <end position="332"/>
    </location>
</feature>
<reference evidence="2 3" key="1">
    <citation type="submission" date="2015-03" db="EMBL/GenBank/DDBJ databases">
        <title>Complete genome sequence of Muricauda lutaonensis CC-HSB-11T, isolated from a coastal hot spring.</title>
        <authorList>
            <person name="Kim K.M."/>
        </authorList>
    </citation>
    <scope>NUCLEOTIDE SEQUENCE [LARGE SCALE GENOMIC DNA]</scope>
    <source>
        <strain evidence="2 3">CC-HSB-11</strain>
    </source>
</reference>
<organism evidence="2 3">
    <name type="scientific">Flagellimonas lutaonensis</name>
    <dbReference type="NCBI Taxonomy" id="516051"/>
    <lineage>
        <taxon>Bacteria</taxon>
        <taxon>Pseudomonadati</taxon>
        <taxon>Bacteroidota</taxon>
        <taxon>Flavobacteriia</taxon>
        <taxon>Flavobacteriales</taxon>
        <taxon>Flavobacteriaceae</taxon>
        <taxon>Flagellimonas</taxon>
    </lineage>
</organism>
<gene>
    <name evidence="2" type="ORF">VC82_3013</name>
</gene>
<protein>
    <submittedName>
        <fullName evidence="2">Putative membrane protein</fullName>
    </submittedName>
</protein>
<sequence length="531" mass="60512">MRNVLVLGLFLCLHIIVLAQDVSLPEDMRQHNLKQFNSSLFNPTFSYDRNNPNSLSVWSRWQWQRIDGNPTTLFFNYSGRITPESSFGVGFLQNNTGIFLNRGALLNYAHSFFLGGETTLLVGANVFGFQQELADDRFVEDNELDLPQLETSNSFVLQMTPGVRLQSGAFSVGMALENVLDLNLSDTDREASDVIFNGVMGYDLPVYLFDAAGESYVRPLLYVRSRLNADTQIGLNALLSSSIFWVQGGYNSFYGFSAGVGATLFEKFSIGALAEFSTDQELSREQSTIELIASYHFGKGKNRETMEEADDAPAEQIPIEPSEEPAVEENEEVERKAEEQRKKEERQAALAQERKRKQDSIAAAERLKKQRDSIAMLEEATEKLKKQQDSIAQVKQNEERLKKEKDSLEKAAQRERQLLAEQRKKDSIAKAVEEKVEVKPGEKYEEVTTADGLEPGFYLIANVFGTKKYFDAFMKDLKAKGLEPKSFFRELNGYNYVYLERYDTIEEARKARDSKYYGKYPDKTWIFRVKQ</sequence>
<feature type="region of interest" description="Disordered" evidence="1">
    <location>
        <begin position="302"/>
        <end position="361"/>
    </location>
</feature>
<dbReference type="Pfam" id="PF11751">
    <property type="entry name" value="PorP_SprF"/>
    <property type="match status" value="1"/>
</dbReference>
<feature type="compositionally biased region" description="Basic and acidic residues" evidence="1">
    <location>
        <begin position="333"/>
        <end position="361"/>
    </location>
</feature>
<evidence type="ECO:0000313" key="2">
    <source>
        <dbReference type="EMBL" id="AKA36557.1"/>
    </source>
</evidence>
<dbReference type="EMBL" id="CP011071">
    <property type="protein sequence ID" value="AKA36557.1"/>
    <property type="molecule type" value="Genomic_DNA"/>
</dbReference>
<dbReference type="Proteomes" id="UP000032726">
    <property type="component" value="Chromosome"/>
</dbReference>
<dbReference type="AlphaFoldDB" id="A0A0D5YW92"/>
<dbReference type="InterPro" id="IPR019861">
    <property type="entry name" value="PorP/SprF_Bacteroidetes"/>
</dbReference>
<keyword evidence="3" id="KW-1185">Reference proteome</keyword>
<evidence type="ECO:0000313" key="3">
    <source>
        <dbReference type="Proteomes" id="UP000032726"/>
    </source>
</evidence>
<proteinExistence type="predicted"/>
<dbReference type="RefSeq" id="WP_045803074.1">
    <property type="nucleotide sequence ID" value="NZ_CP011071.1"/>
</dbReference>
<dbReference type="STRING" id="516051.VC82_3013"/>
<name>A0A0D5YW92_9FLAO</name>